<dbReference type="AlphaFoldDB" id="A0A976FDC7"/>
<name>A0A976FDC7_BRELC</name>
<organism evidence="4 5">
    <name type="scientific">Bremia lactucae</name>
    <name type="common">Lettuce downy mildew</name>
    <dbReference type="NCBI Taxonomy" id="4779"/>
    <lineage>
        <taxon>Eukaryota</taxon>
        <taxon>Sar</taxon>
        <taxon>Stramenopiles</taxon>
        <taxon>Oomycota</taxon>
        <taxon>Peronosporomycetes</taxon>
        <taxon>Peronosporales</taxon>
        <taxon>Peronosporaceae</taxon>
        <taxon>Bremia</taxon>
    </lineage>
</organism>
<dbReference type="Pfam" id="PF13012">
    <property type="entry name" value="MitMem_reg"/>
    <property type="match status" value="1"/>
</dbReference>
<dbReference type="PANTHER" id="PTHR10540:SF8">
    <property type="entry name" value="COP9 SIGNALOSOME COMPLEX SUBUNIT 6"/>
    <property type="match status" value="1"/>
</dbReference>
<dbReference type="Pfam" id="PF01398">
    <property type="entry name" value="JAB"/>
    <property type="match status" value="1"/>
</dbReference>
<dbReference type="EMBL" id="SHOA02000220">
    <property type="protein sequence ID" value="TDH64838.1"/>
    <property type="molecule type" value="Genomic_DNA"/>
</dbReference>
<dbReference type="PROSITE" id="PS50249">
    <property type="entry name" value="MPN"/>
    <property type="match status" value="1"/>
</dbReference>
<proteinExistence type="inferred from homology"/>
<feature type="domain" description="MPN" evidence="3">
    <location>
        <begin position="56"/>
        <end position="197"/>
    </location>
</feature>
<reference evidence="4 5" key="1">
    <citation type="journal article" date="2021" name="Genome Biol.">
        <title>AFLAP: assembly-free linkage analysis pipeline using k-mers from genome sequencing data.</title>
        <authorList>
            <person name="Fletcher K."/>
            <person name="Zhang L."/>
            <person name="Gil J."/>
            <person name="Han R."/>
            <person name="Cavanaugh K."/>
            <person name="Michelmore R."/>
        </authorList>
    </citation>
    <scope>NUCLEOTIDE SEQUENCE [LARGE SCALE GENOMIC DNA]</scope>
    <source>
        <strain evidence="4 5">SF5</strain>
    </source>
</reference>
<comment type="subcellular location">
    <subcellularLocation>
        <location evidence="2">Cytoplasm</location>
    </subcellularLocation>
    <subcellularLocation>
        <location evidence="2">Nucleus</location>
    </subcellularLocation>
</comment>
<dbReference type="InterPro" id="IPR024969">
    <property type="entry name" value="EIF3F/CSN6-like_C"/>
</dbReference>
<dbReference type="CDD" id="cd08063">
    <property type="entry name" value="MPN_CSN6"/>
    <property type="match status" value="1"/>
</dbReference>
<dbReference type="InterPro" id="IPR037518">
    <property type="entry name" value="MPN"/>
</dbReference>
<dbReference type="InterPro" id="IPR000555">
    <property type="entry name" value="JAMM/MPN+_dom"/>
</dbReference>
<evidence type="ECO:0000259" key="3">
    <source>
        <dbReference type="PROSITE" id="PS50249"/>
    </source>
</evidence>
<evidence type="ECO:0000313" key="4">
    <source>
        <dbReference type="EMBL" id="TDH64838.1"/>
    </source>
</evidence>
<evidence type="ECO:0000256" key="2">
    <source>
        <dbReference type="RuleBase" id="RU367006"/>
    </source>
</evidence>
<dbReference type="RefSeq" id="XP_067814337.1">
    <property type="nucleotide sequence ID" value="XM_067958705.1"/>
</dbReference>
<dbReference type="GO" id="GO:0000338">
    <property type="term" value="P:protein deneddylation"/>
    <property type="evidence" value="ECO:0007669"/>
    <property type="project" value="InterPro"/>
</dbReference>
<gene>
    <name evidence="4" type="ORF">CCR75_000598</name>
</gene>
<evidence type="ECO:0000313" key="5">
    <source>
        <dbReference type="Proteomes" id="UP000294530"/>
    </source>
</evidence>
<dbReference type="GO" id="GO:0008180">
    <property type="term" value="C:COP9 signalosome"/>
    <property type="evidence" value="ECO:0007669"/>
    <property type="project" value="UniProtKB-UniRule"/>
</dbReference>
<dbReference type="Gene3D" id="3.40.140.10">
    <property type="entry name" value="Cytidine Deaminase, domain 2"/>
    <property type="match status" value="1"/>
</dbReference>
<dbReference type="GO" id="GO:0008237">
    <property type="term" value="F:metallopeptidase activity"/>
    <property type="evidence" value="ECO:0007669"/>
    <property type="project" value="InterPro"/>
</dbReference>
<keyword evidence="2" id="KW-0539">Nucleus</keyword>
<dbReference type="Proteomes" id="UP000294530">
    <property type="component" value="Unassembled WGS sequence"/>
</dbReference>
<dbReference type="GO" id="GO:0005737">
    <property type="term" value="C:cytoplasm"/>
    <property type="evidence" value="ECO:0007669"/>
    <property type="project" value="UniProtKB-SubCell"/>
</dbReference>
<comment type="caution">
    <text evidence="4">The sequence shown here is derived from an EMBL/GenBank/DDBJ whole genome shotgun (WGS) entry which is preliminary data.</text>
</comment>
<accession>A0A976FDC7</accession>
<keyword evidence="5" id="KW-1185">Reference proteome</keyword>
<dbReference type="SMART" id="SM00232">
    <property type="entry name" value="JAB_MPN"/>
    <property type="match status" value="1"/>
</dbReference>
<dbReference type="GeneID" id="94344376"/>
<comment type="similarity">
    <text evidence="1 2">Belongs to the peptidase M67A family. CSN6 subfamily.</text>
</comment>
<dbReference type="KEGG" id="blac:94344376"/>
<dbReference type="InterPro" id="IPR033859">
    <property type="entry name" value="MPN_CSN6"/>
</dbReference>
<keyword evidence="2" id="KW-0963">Cytoplasm</keyword>
<comment type="function">
    <text evidence="2">Component of the COP9 signalosome complex (CSN), a complex involved in various cellular and developmental processes.</text>
</comment>
<dbReference type="OrthoDB" id="1378at2759"/>
<evidence type="ECO:0000256" key="1">
    <source>
        <dbReference type="ARBA" id="ARBA00010893"/>
    </source>
</evidence>
<keyword evidence="2" id="KW-0736">Signalosome</keyword>
<protein>
    <recommendedName>
        <fullName evidence="2">COP9 signalosome complex subunit 6</fullName>
    </recommendedName>
</protein>
<dbReference type="PANTHER" id="PTHR10540">
    <property type="entry name" value="EUKARYOTIC TRANSLATION INITIATION FACTOR 3 SUBUNIT F-RELATED"/>
    <property type="match status" value="1"/>
</dbReference>
<sequence length="346" mass="38741">MDNFPNGRNPANKDQFNKIDSRIMLDTEMANDEEKDEEILVQREGSGATGGGERQIQIHPLVIVNITDHQTRQQCNSQLSQTEASQVIGALFGIQKGLDVDVYDSFEMKYDVIDGKIQIDKEFLTSRIQQFSQVFPGFELLGWYTVGSKALPSDLAVHRVVMEFNESPLLMILNPESAGPSTKKKLPISLFESELHMFNGVPKMIFAKAPFKVETSETEGIAIDHISKIAPVADASKSSLHPYLGNVRDAMKMLDRQVDVLLRFLYAMENGEAPLNHNLLRHISSICNQLPAMKSEHFDAAFTQEYNDALLVTYLATLTKGATNANTVVDRFTSTQERHHQRGTLL</sequence>